<evidence type="ECO:0000256" key="1">
    <source>
        <dbReference type="SAM" id="MobiDB-lite"/>
    </source>
</evidence>
<organism evidence="2 3">
    <name type="scientific">Apatococcus fuscideae</name>
    <dbReference type="NCBI Taxonomy" id="2026836"/>
    <lineage>
        <taxon>Eukaryota</taxon>
        <taxon>Viridiplantae</taxon>
        <taxon>Chlorophyta</taxon>
        <taxon>core chlorophytes</taxon>
        <taxon>Trebouxiophyceae</taxon>
        <taxon>Chlorellales</taxon>
        <taxon>Chlorellaceae</taxon>
        <taxon>Apatococcus</taxon>
    </lineage>
</organism>
<feature type="compositionally biased region" description="Low complexity" evidence="1">
    <location>
        <begin position="80"/>
        <end position="98"/>
    </location>
</feature>
<gene>
    <name evidence="2" type="ORF">WJX84_007019</name>
</gene>
<evidence type="ECO:0000313" key="3">
    <source>
        <dbReference type="Proteomes" id="UP001485043"/>
    </source>
</evidence>
<accession>A0AAW1T4R3</accession>
<name>A0AAW1T4R3_9CHLO</name>
<dbReference type="AlphaFoldDB" id="A0AAW1T4R3"/>
<evidence type="ECO:0000313" key="2">
    <source>
        <dbReference type="EMBL" id="KAK9863773.1"/>
    </source>
</evidence>
<reference evidence="2 3" key="1">
    <citation type="journal article" date="2024" name="Nat. Commun.">
        <title>Phylogenomics reveals the evolutionary origins of lichenization in chlorophyte algae.</title>
        <authorList>
            <person name="Puginier C."/>
            <person name="Libourel C."/>
            <person name="Otte J."/>
            <person name="Skaloud P."/>
            <person name="Haon M."/>
            <person name="Grisel S."/>
            <person name="Petersen M."/>
            <person name="Berrin J.G."/>
            <person name="Delaux P.M."/>
            <person name="Dal Grande F."/>
            <person name="Keller J."/>
        </authorList>
    </citation>
    <scope>NUCLEOTIDE SEQUENCE [LARGE SCALE GENOMIC DNA]</scope>
    <source>
        <strain evidence="2 3">SAG 2523</strain>
    </source>
</reference>
<dbReference type="EMBL" id="JALJOV010000431">
    <property type="protein sequence ID" value="KAK9863773.1"/>
    <property type="molecule type" value="Genomic_DNA"/>
</dbReference>
<proteinExistence type="predicted"/>
<keyword evidence="3" id="KW-1185">Reference proteome</keyword>
<sequence>ASLPEEGQGFARLEEAMSACDVAKRCLGQLQDHATGKESLTEPELLKILDVLYSLKDPGSLSFMSDIPAVLATTGDLHDGPGLPAVSAGPPSSASNLG</sequence>
<dbReference type="Proteomes" id="UP001485043">
    <property type="component" value="Unassembled WGS sequence"/>
</dbReference>
<feature type="region of interest" description="Disordered" evidence="1">
    <location>
        <begin position="74"/>
        <end position="98"/>
    </location>
</feature>
<comment type="caution">
    <text evidence="2">The sequence shown here is derived from an EMBL/GenBank/DDBJ whole genome shotgun (WGS) entry which is preliminary data.</text>
</comment>
<feature type="non-terminal residue" evidence="2">
    <location>
        <position position="1"/>
    </location>
</feature>
<protein>
    <submittedName>
        <fullName evidence="2">Uncharacterized protein</fullName>
    </submittedName>
</protein>